<evidence type="ECO:0000313" key="1">
    <source>
        <dbReference type="EMBL" id="OIW22305.1"/>
    </source>
</evidence>
<sequence>MSARLAQMHGADLRRRGDAAKDIEHRPWSTRPATVRDLTLSAVITYGWPGGQIHLAPARSGILTLRNSATPVSKPTYGRSSSQTRTTAATFSSKGEVSPAGLSFLRAAARQWMVPVKRIPVDEDWRLVGPTEGPVKQYFSYQDIEITRPRPTRLNRTESLSVPTC</sequence>
<accession>A0A1J7IME8</accession>
<keyword evidence="2" id="KW-1185">Reference proteome</keyword>
<reference evidence="1 2" key="1">
    <citation type="submission" date="2016-10" db="EMBL/GenBank/DDBJ databases">
        <title>Draft genome sequence of Coniochaeta ligniaria NRRL30616, a lignocellulolytic fungus for bioabatement of inhibitors in plant biomass hydrolysates.</title>
        <authorList>
            <consortium name="DOE Joint Genome Institute"/>
            <person name="Jimenez D.J."/>
            <person name="Hector R.E."/>
            <person name="Riley R."/>
            <person name="Sun H."/>
            <person name="Grigoriev I.V."/>
            <person name="Van Elsas J.D."/>
            <person name="Nichols N.N."/>
        </authorList>
    </citation>
    <scope>NUCLEOTIDE SEQUENCE [LARGE SCALE GENOMIC DNA]</scope>
    <source>
        <strain evidence="1 2">NRRL 30616</strain>
    </source>
</reference>
<dbReference type="Proteomes" id="UP000182658">
    <property type="component" value="Unassembled WGS sequence"/>
</dbReference>
<organism evidence="1 2">
    <name type="scientific">Coniochaeta ligniaria NRRL 30616</name>
    <dbReference type="NCBI Taxonomy" id="1408157"/>
    <lineage>
        <taxon>Eukaryota</taxon>
        <taxon>Fungi</taxon>
        <taxon>Dikarya</taxon>
        <taxon>Ascomycota</taxon>
        <taxon>Pezizomycotina</taxon>
        <taxon>Sordariomycetes</taxon>
        <taxon>Sordariomycetidae</taxon>
        <taxon>Coniochaetales</taxon>
        <taxon>Coniochaetaceae</taxon>
        <taxon>Coniochaeta</taxon>
    </lineage>
</organism>
<proteinExistence type="predicted"/>
<dbReference type="AlphaFoldDB" id="A0A1J7IME8"/>
<protein>
    <submittedName>
        <fullName evidence="1">Uncharacterized protein</fullName>
    </submittedName>
</protein>
<gene>
    <name evidence="1" type="ORF">CONLIGDRAFT_687666</name>
</gene>
<dbReference type="EMBL" id="KV875122">
    <property type="protein sequence ID" value="OIW22305.1"/>
    <property type="molecule type" value="Genomic_DNA"/>
</dbReference>
<evidence type="ECO:0000313" key="2">
    <source>
        <dbReference type="Proteomes" id="UP000182658"/>
    </source>
</evidence>
<dbReference type="InParanoid" id="A0A1J7IME8"/>
<name>A0A1J7IME8_9PEZI</name>